<dbReference type="InterPro" id="IPR047086">
    <property type="entry name" value="SF1-HH_sf"/>
</dbReference>
<sequence length="162" mass="18051">MNQSRNFTSLLNPSYLQNAQQNAATANAAAAAAAAAAAVSAAIANGTQLNTNSNSTTNNTRKREAESDGKQEKETKEERRKRRKTRWSGSEHDKTFIPGMPTVLPTNLTPEQEKAYLFQLQIEEISRKLRTGDLGIPLNPEERFERNLHTKNDHNISTIPIY</sequence>
<evidence type="ECO:0000256" key="1">
    <source>
        <dbReference type="SAM" id="MobiDB-lite"/>
    </source>
</evidence>
<dbReference type="Pfam" id="PF16275">
    <property type="entry name" value="SF1-HH"/>
    <property type="match status" value="1"/>
</dbReference>
<evidence type="ECO:0000259" key="2">
    <source>
        <dbReference type="Pfam" id="PF16275"/>
    </source>
</evidence>
<gene>
    <name evidence="3" type="ORF">ACCB11281</name>
</gene>
<feature type="domain" description="Splicing factor 1 helix-hairpin" evidence="2">
    <location>
        <begin position="83"/>
        <end position="143"/>
    </location>
</feature>
<feature type="compositionally biased region" description="Basic and acidic residues" evidence="1">
    <location>
        <begin position="61"/>
        <end position="78"/>
    </location>
</feature>
<dbReference type="InterPro" id="IPR032570">
    <property type="entry name" value="SF1-HH"/>
</dbReference>
<dbReference type="EMBL" id="JR050060">
    <property type="protein sequence ID" value="AEY61166.1"/>
    <property type="molecule type" value="mRNA"/>
</dbReference>
<feature type="region of interest" description="Disordered" evidence="1">
    <location>
        <begin position="44"/>
        <end position="103"/>
    </location>
</feature>
<protein>
    <submittedName>
        <fullName evidence="3">Splicing factor 1</fullName>
    </submittedName>
</protein>
<dbReference type="AlphaFoldDB" id="V9IL19"/>
<dbReference type="Gene3D" id="6.10.140.1790">
    <property type="match status" value="1"/>
</dbReference>
<reference evidence="3" key="1">
    <citation type="submission" date="2011-11" db="EMBL/GenBank/DDBJ databases">
        <title>Decoding the brain transcriptome of the Eastern honeybee (Apis cerana) based on pyrosequencing.</title>
        <authorList>
            <person name="Sun L."/>
            <person name="Zheng H."/>
            <person name="Wang Y."/>
            <person name="Xie X."/>
            <person name="Zhu Y."/>
            <person name="Gu W."/>
            <person name="Wang S."/>
        </authorList>
    </citation>
    <scope>NUCLEOTIDE SEQUENCE</scope>
    <source>
        <tissue evidence="3">Brain</tissue>
    </source>
</reference>
<name>V9IL19_APICE</name>
<evidence type="ECO:0000313" key="3">
    <source>
        <dbReference type="EMBL" id="AEY61166.1"/>
    </source>
</evidence>
<feature type="compositionally biased region" description="Low complexity" evidence="1">
    <location>
        <begin position="44"/>
        <end position="59"/>
    </location>
</feature>
<accession>V9IL19</accession>
<proteinExistence type="evidence at transcript level"/>
<organism evidence="3">
    <name type="scientific">Apis cerana</name>
    <name type="common">Indian honeybee</name>
    <dbReference type="NCBI Taxonomy" id="7461"/>
    <lineage>
        <taxon>Eukaryota</taxon>
        <taxon>Metazoa</taxon>
        <taxon>Ecdysozoa</taxon>
        <taxon>Arthropoda</taxon>
        <taxon>Hexapoda</taxon>
        <taxon>Insecta</taxon>
        <taxon>Pterygota</taxon>
        <taxon>Neoptera</taxon>
        <taxon>Endopterygota</taxon>
        <taxon>Hymenoptera</taxon>
        <taxon>Apocrita</taxon>
        <taxon>Aculeata</taxon>
        <taxon>Apoidea</taxon>
        <taxon>Anthophila</taxon>
        <taxon>Apidae</taxon>
        <taxon>Apis</taxon>
    </lineage>
</organism>